<dbReference type="EMBL" id="BAABRU010000005">
    <property type="protein sequence ID" value="GAA5528005.1"/>
    <property type="molecule type" value="Genomic_DNA"/>
</dbReference>
<evidence type="ECO:0000256" key="11">
    <source>
        <dbReference type="SAM" id="Phobius"/>
    </source>
</evidence>
<dbReference type="InterPro" id="IPR017441">
    <property type="entry name" value="Protein_kinase_ATP_BS"/>
</dbReference>
<feature type="binding site" evidence="9">
    <location>
        <position position="41"/>
    </location>
    <ligand>
        <name>ATP</name>
        <dbReference type="ChEBI" id="CHEBI:30616"/>
    </ligand>
</feature>
<dbReference type="EC" id="2.7.11.1" evidence="1"/>
<dbReference type="RefSeq" id="WP_345721612.1">
    <property type="nucleotide sequence ID" value="NZ_BAABRU010000005.1"/>
</dbReference>
<dbReference type="InterPro" id="IPR008271">
    <property type="entry name" value="Ser/Thr_kinase_AS"/>
</dbReference>
<dbReference type="InterPro" id="IPR000719">
    <property type="entry name" value="Prot_kinase_dom"/>
</dbReference>
<feature type="transmembrane region" description="Helical" evidence="11">
    <location>
        <begin position="340"/>
        <end position="360"/>
    </location>
</feature>
<keyword evidence="2" id="KW-0723">Serine/threonine-protein kinase</keyword>
<dbReference type="PANTHER" id="PTHR43289">
    <property type="entry name" value="MITOGEN-ACTIVATED PROTEIN KINASE KINASE KINASE 20-RELATED"/>
    <property type="match status" value="1"/>
</dbReference>
<proteinExistence type="predicted"/>
<evidence type="ECO:0000256" key="2">
    <source>
        <dbReference type="ARBA" id="ARBA00022527"/>
    </source>
</evidence>
<dbReference type="PROSITE" id="PS00108">
    <property type="entry name" value="PROTEIN_KINASE_ST"/>
    <property type="match status" value="1"/>
</dbReference>
<keyword evidence="4 9" id="KW-0547">Nucleotide-binding</keyword>
<evidence type="ECO:0000259" key="13">
    <source>
        <dbReference type="PROSITE" id="PS51178"/>
    </source>
</evidence>
<comment type="catalytic activity">
    <reaction evidence="7">
        <text>L-threonyl-[protein] + ATP = O-phospho-L-threonyl-[protein] + ADP + H(+)</text>
        <dbReference type="Rhea" id="RHEA:46608"/>
        <dbReference type="Rhea" id="RHEA-COMP:11060"/>
        <dbReference type="Rhea" id="RHEA-COMP:11605"/>
        <dbReference type="ChEBI" id="CHEBI:15378"/>
        <dbReference type="ChEBI" id="CHEBI:30013"/>
        <dbReference type="ChEBI" id="CHEBI:30616"/>
        <dbReference type="ChEBI" id="CHEBI:61977"/>
        <dbReference type="ChEBI" id="CHEBI:456216"/>
        <dbReference type="EC" id="2.7.11.1"/>
    </reaction>
</comment>
<dbReference type="Gene3D" id="1.10.510.10">
    <property type="entry name" value="Transferase(Phosphotransferase) domain 1"/>
    <property type="match status" value="1"/>
</dbReference>
<keyword evidence="15" id="KW-1185">Reference proteome</keyword>
<dbReference type="PROSITE" id="PS51178">
    <property type="entry name" value="PASTA"/>
    <property type="match status" value="2"/>
</dbReference>
<evidence type="ECO:0000313" key="14">
    <source>
        <dbReference type="EMBL" id="GAA5528005.1"/>
    </source>
</evidence>
<dbReference type="Proteomes" id="UP001428290">
    <property type="component" value="Unassembled WGS sequence"/>
</dbReference>
<dbReference type="Pfam" id="PF00069">
    <property type="entry name" value="Pkinase"/>
    <property type="match status" value="1"/>
</dbReference>
<dbReference type="Gene3D" id="3.30.10.20">
    <property type="match status" value="2"/>
</dbReference>
<dbReference type="SMART" id="SM00220">
    <property type="entry name" value="S_TKc"/>
    <property type="match status" value="1"/>
</dbReference>
<dbReference type="InterPro" id="IPR005543">
    <property type="entry name" value="PASTA_dom"/>
</dbReference>
<evidence type="ECO:0000256" key="7">
    <source>
        <dbReference type="ARBA" id="ARBA00047899"/>
    </source>
</evidence>
<organism evidence="14 15">
    <name type="scientific">Herpetosiphon gulosus</name>
    <dbReference type="NCBI Taxonomy" id="1973496"/>
    <lineage>
        <taxon>Bacteria</taxon>
        <taxon>Bacillati</taxon>
        <taxon>Chloroflexota</taxon>
        <taxon>Chloroflexia</taxon>
        <taxon>Herpetosiphonales</taxon>
        <taxon>Herpetosiphonaceae</taxon>
        <taxon>Herpetosiphon</taxon>
    </lineage>
</organism>
<feature type="compositionally biased region" description="Low complexity" evidence="10">
    <location>
        <begin position="306"/>
        <end position="319"/>
    </location>
</feature>
<dbReference type="GO" id="GO:0016301">
    <property type="term" value="F:kinase activity"/>
    <property type="evidence" value="ECO:0007669"/>
    <property type="project" value="UniProtKB-KW"/>
</dbReference>
<dbReference type="NCBIfam" id="NF033483">
    <property type="entry name" value="PknB_PASTA_kin"/>
    <property type="match status" value="1"/>
</dbReference>
<dbReference type="PROSITE" id="PS00107">
    <property type="entry name" value="PROTEIN_KINASE_ATP"/>
    <property type="match status" value="1"/>
</dbReference>
<evidence type="ECO:0000256" key="6">
    <source>
        <dbReference type="ARBA" id="ARBA00022840"/>
    </source>
</evidence>
<feature type="domain" description="Protein kinase" evidence="12">
    <location>
        <begin position="12"/>
        <end position="270"/>
    </location>
</feature>
<comment type="catalytic activity">
    <reaction evidence="8">
        <text>L-seryl-[protein] + ATP = O-phospho-L-seryl-[protein] + ADP + H(+)</text>
        <dbReference type="Rhea" id="RHEA:17989"/>
        <dbReference type="Rhea" id="RHEA-COMP:9863"/>
        <dbReference type="Rhea" id="RHEA-COMP:11604"/>
        <dbReference type="ChEBI" id="CHEBI:15378"/>
        <dbReference type="ChEBI" id="CHEBI:29999"/>
        <dbReference type="ChEBI" id="CHEBI:30616"/>
        <dbReference type="ChEBI" id="CHEBI:83421"/>
        <dbReference type="ChEBI" id="CHEBI:456216"/>
        <dbReference type="EC" id="2.7.11.1"/>
    </reaction>
</comment>
<keyword evidence="11" id="KW-1133">Transmembrane helix</keyword>
<feature type="region of interest" description="Disordered" evidence="10">
    <location>
        <begin position="281"/>
        <end position="333"/>
    </location>
</feature>
<evidence type="ECO:0000256" key="10">
    <source>
        <dbReference type="SAM" id="MobiDB-lite"/>
    </source>
</evidence>
<sequence length="602" mass="64745">MSEQPRILNNRYQLERKLGQGGMATVYLGRDLRLNRPVAIKVLHGQYASDEQFLRRFKHEADAAAQLGHPNIVRVYDIGAEGDLHYIVMEYVQGTDLKEIISLQAPLPVPRTLAIVRQVAEALQAAHDSGLVHRDVKPQNVLIDANDYARLSDFGIAKSKQSSALTDPGTTFGTADYLAPEQAQGLGATPLSDVYALGVLTYEMLTGRLPFSGDSPLAVALQHIQAAPPPLRSYNPSIPPQLEAIVLQAMSKDPAQRPQSARAFAELLRLYRERGNQATMAVPSANAGRLPQTQEPAEVRPPRQQPAPQARPRQNYAPPLAAQQPVPMNQPQARQSSGCGLWVIATLLLVGIGGLVYVLMFTNVMDSISQAFGGNKATQVTPTGEPTPAPEMVEVPDLVGRTESEALDLLKSLELGEQRKEPRNDLAPAATVIGQDVAAGTKVAKGTVIPFTLSLGPAQVEIPDVTRQQFDAASDALVRAGFKVRRTDTPDQTIPAGFVLRQNPPAGLKLAQGSEIELVVSVGDLVIFPDLIGRQRAEAEAILATRSDLRLDIVDEQGPDLIPNFDSIAANMVVSATANGQPVDNGALIPRGSIIVLGVRRP</sequence>
<evidence type="ECO:0000313" key="15">
    <source>
        <dbReference type="Proteomes" id="UP001428290"/>
    </source>
</evidence>
<comment type="caution">
    <text evidence="14">The sequence shown here is derived from an EMBL/GenBank/DDBJ whole genome shotgun (WGS) entry which is preliminary data.</text>
</comment>
<evidence type="ECO:0000256" key="9">
    <source>
        <dbReference type="PROSITE-ProRule" id="PRU10141"/>
    </source>
</evidence>
<keyword evidence="11" id="KW-0812">Transmembrane</keyword>
<evidence type="ECO:0000256" key="8">
    <source>
        <dbReference type="ARBA" id="ARBA00048679"/>
    </source>
</evidence>
<dbReference type="SUPFAM" id="SSF56112">
    <property type="entry name" value="Protein kinase-like (PK-like)"/>
    <property type="match status" value="1"/>
</dbReference>
<dbReference type="CDD" id="cd14014">
    <property type="entry name" value="STKc_PknB_like"/>
    <property type="match status" value="1"/>
</dbReference>
<feature type="domain" description="PASTA" evidence="13">
    <location>
        <begin position="389"/>
        <end position="455"/>
    </location>
</feature>
<gene>
    <name evidence="14" type="primary">prkC</name>
    <name evidence="14" type="ORF">Hgul01_01800</name>
</gene>
<keyword evidence="11" id="KW-0472">Membrane</keyword>
<evidence type="ECO:0000259" key="12">
    <source>
        <dbReference type="PROSITE" id="PS50011"/>
    </source>
</evidence>
<keyword evidence="5 14" id="KW-0418">Kinase</keyword>
<dbReference type="SMART" id="SM00740">
    <property type="entry name" value="PASTA"/>
    <property type="match status" value="2"/>
</dbReference>
<dbReference type="InterPro" id="IPR011009">
    <property type="entry name" value="Kinase-like_dom_sf"/>
</dbReference>
<feature type="domain" description="PASTA" evidence="13">
    <location>
        <begin position="456"/>
        <end position="522"/>
    </location>
</feature>
<reference evidence="14 15" key="1">
    <citation type="submission" date="2024-02" db="EMBL/GenBank/DDBJ databases">
        <title>Herpetosiphon gulosus NBRC 112829.</title>
        <authorList>
            <person name="Ichikawa N."/>
            <person name="Katano-Makiyama Y."/>
            <person name="Hidaka K."/>
        </authorList>
    </citation>
    <scope>NUCLEOTIDE SEQUENCE [LARGE SCALE GENOMIC DNA]</scope>
    <source>
        <strain evidence="14 15">NBRC 112829</strain>
    </source>
</reference>
<dbReference type="PROSITE" id="PS50011">
    <property type="entry name" value="PROTEIN_KINASE_DOM"/>
    <property type="match status" value="1"/>
</dbReference>
<evidence type="ECO:0000256" key="5">
    <source>
        <dbReference type="ARBA" id="ARBA00022777"/>
    </source>
</evidence>
<evidence type="ECO:0000256" key="3">
    <source>
        <dbReference type="ARBA" id="ARBA00022679"/>
    </source>
</evidence>
<dbReference type="PANTHER" id="PTHR43289:SF34">
    <property type="entry name" value="SERINE_THREONINE-PROTEIN KINASE YBDM-RELATED"/>
    <property type="match status" value="1"/>
</dbReference>
<dbReference type="Pfam" id="PF03793">
    <property type="entry name" value="PASTA"/>
    <property type="match status" value="2"/>
</dbReference>
<accession>A0ABP9WXS3</accession>
<dbReference type="Gene3D" id="3.30.200.20">
    <property type="entry name" value="Phosphorylase Kinase, domain 1"/>
    <property type="match status" value="1"/>
</dbReference>
<evidence type="ECO:0000256" key="1">
    <source>
        <dbReference type="ARBA" id="ARBA00012513"/>
    </source>
</evidence>
<keyword evidence="3" id="KW-0808">Transferase</keyword>
<keyword evidence="6 9" id="KW-0067">ATP-binding</keyword>
<protein>
    <recommendedName>
        <fullName evidence="1">non-specific serine/threonine protein kinase</fullName>
        <ecNumber evidence="1">2.7.11.1</ecNumber>
    </recommendedName>
</protein>
<dbReference type="CDD" id="cd06577">
    <property type="entry name" value="PASTA_pknB"/>
    <property type="match status" value="2"/>
</dbReference>
<name>A0ABP9WXS3_9CHLR</name>
<evidence type="ECO:0000256" key="4">
    <source>
        <dbReference type="ARBA" id="ARBA00022741"/>
    </source>
</evidence>